<dbReference type="Gene3D" id="1.10.1320.10">
    <property type="entry name" value="DNA-directed RNA polymerase, N-terminal domain"/>
    <property type="match status" value="1"/>
</dbReference>
<reference evidence="2" key="1">
    <citation type="submission" date="2016-04" db="EMBL/GenBank/DDBJ databases">
        <authorList>
            <person name="Evans L.H."/>
            <person name="Alamgir A."/>
            <person name="Owens N."/>
            <person name="Weber N.D."/>
            <person name="Virtaneva K."/>
            <person name="Barbian K."/>
            <person name="Babar A."/>
            <person name="Rosenke K."/>
        </authorList>
    </citation>
    <scope>NUCLEOTIDE SEQUENCE</scope>
    <source>
        <strain evidence="2">86</strain>
    </source>
</reference>
<dbReference type="SUPFAM" id="SSF56672">
    <property type="entry name" value="DNA/RNA polymerases"/>
    <property type="match status" value="1"/>
</dbReference>
<dbReference type="AlphaFoldDB" id="A0A212KEV3"/>
<feature type="region of interest" description="Disordered" evidence="1">
    <location>
        <begin position="132"/>
        <end position="160"/>
    </location>
</feature>
<dbReference type="InterPro" id="IPR037159">
    <property type="entry name" value="RNA_POL_N_sf"/>
</dbReference>
<dbReference type="InterPro" id="IPR043502">
    <property type="entry name" value="DNA/RNA_pol_sf"/>
</dbReference>
<evidence type="ECO:0000256" key="1">
    <source>
        <dbReference type="SAM" id="MobiDB-lite"/>
    </source>
</evidence>
<dbReference type="EMBL" id="FLUQ01000006">
    <property type="protein sequence ID" value="SBW10274.1"/>
    <property type="molecule type" value="Genomic_DNA"/>
</dbReference>
<sequence length="160" mass="17561">MQDFTQHPNFDRQIALEKEMVTRGADAFRRKVADARADKLEANTAHGSYLVRRAIAAVAEGVREFLAKAAKGTPGRKHLAAKYLRQVEPEVAAFLGLRSCLNFVSARITLQNAAILLATTLETEVRLARFEEVDPRPAGPNPHTTGDRVVSPARTPAQDC</sequence>
<name>A0A212KEV3_9DELT</name>
<organism evidence="2">
    <name type="scientific">uncultured delta proteobacterium</name>
    <dbReference type="NCBI Taxonomy" id="34034"/>
    <lineage>
        <taxon>Bacteria</taxon>
        <taxon>Deltaproteobacteria</taxon>
        <taxon>environmental samples</taxon>
    </lineage>
</organism>
<gene>
    <name evidence="2" type="ORF">KL86DPRO_60101</name>
</gene>
<accession>A0A212KEV3</accession>
<proteinExistence type="predicted"/>
<evidence type="ECO:0000313" key="2">
    <source>
        <dbReference type="EMBL" id="SBW10274.1"/>
    </source>
</evidence>
<protein>
    <submittedName>
        <fullName evidence="2">Uncharacterized protein</fullName>
    </submittedName>
</protein>